<feature type="transmembrane region" description="Helical" evidence="1">
    <location>
        <begin position="6"/>
        <end position="31"/>
    </location>
</feature>
<organism evidence="2 3">
    <name type="scientific">Syncephalastrum racemosum</name>
    <name type="common">Filamentous fungus</name>
    <dbReference type="NCBI Taxonomy" id="13706"/>
    <lineage>
        <taxon>Eukaryota</taxon>
        <taxon>Fungi</taxon>
        <taxon>Fungi incertae sedis</taxon>
        <taxon>Mucoromycota</taxon>
        <taxon>Mucoromycotina</taxon>
        <taxon>Mucoromycetes</taxon>
        <taxon>Mucorales</taxon>
        <taxon>Syncephalastraceae</taxon>
        <taxon>Syncephalastrum</taxon>
    </lineage>
</organism>
<keyword evidence="3" id="KW-1185">Reference proteome</keyword>
<keyword evidence="1" id="KW-0472">Membrane</keyword>
<keyword evidence="1" id="KW-0812">Transmembrane</keyword>
<keyword evidence="1" id="KW-1133">Transmembrane helix</keyword>
<evidence type="ECO:0000256" key="1">
    <source>
        <dbReference type="SAM" id="Phobius"/>
    </source>
</evidence>
<sequence>MSADNAGTVLIVILIGIADPFLAFIALVFLAKVGLGVTACRCSSQAAFPQAPAYCADPKPSALLETFIGLSLFKIPGRKNLSLLRAHYKRRGAPVGGTCFMTSKSQIVCQ</sequence>
<gene>
    <name evidence="2" type="ORF">BCR43DRAFT_500332</name>
</gene>
<name>A0A1X2HS05_SYNRA</name>
<comment type="caution">
    <text evidence="2">The sequence shown here is derived from an EMBL/GenBank/DDBJ whole genome shotgun (WGS) entry which is preliminary data.</text>
</comment>
<reference evidence="2 3" key="1">
    <citation type="submission" date="2016-07" db="EMBL/GenBank/DDBJ databases">
        <title>Pervasive Adenine N6-methylation of Active Genes in Fungi.</title>
        <authorList>
            <consortium name="DOE Joint Genome Institute"/>
            <person name="Mondo S.J."/>
            <person name="Dannebaum R.O."/>
            <person name="Kuo R.C."/>
            <person name="Labutti K."/>
            <person name="Haridas S."/>
            <person name="Kuo A."/>
            <person name="Salamov A."/>
            <person name="Ahrendt S.R."/>
            <person name="Lipzen A."/>
            <person name="Sullivan W."/>
            <person name="Andreopoulos W.B."/>
            <person name="Clum A."/>
            <person name="Lindquist E."/>
            <person name="Daum C."/>
            <person name="Ramamoorthy G.K."/>
            <person name="Gryganskyi A."/>
            <person name="Culley D."/>
            <person name="Magnuson J.K."/>
            <person name="James T.Y."/>
            <person name="O'Malley M.A."/>
            <person name="Stajich J.E."/>
            <person name="Spatafora J.W."/>
            <person name="Visel A."/>
            <person name="Grigoriev I.V."/>
        </authorList>
    </citation>
    <scope>NUCLEOTIDE SEQUENCE [LARGE SCALE GENOMIC DNA]</scope>
    <source>
        <strain evidence="2 3">NRRL 2496</strain>
    </source>
</reference>
<dbReference type="InParanoid" id="A0A1X2HS05"/>
<proteinExistence type="predicted"/>
<evidence type="ECO:0000313" key="2">
    <source>
        <dbReference type="EMBL" id="ORZ02254.1"/>
    </source>
</evidence>
<protein>
    <submittedName>
        <fullName evidence="2">Uncharacterized protein</fullName>
    </submittedName>
</protein>
<accession>A0A1X2HS05</accession>
<dbReference type="AlphaFoldDB" id="A0A1X2HS05"/>
<evidence type="ECO:0000313" key="3">
    <source>
        <dbReference type="Proteomes" id="UP000242180"/>
    </source>
</evidence>
<dbReference type="EMBL" id="MCGN01000001">
    <property type="protein sequence ID" value="ORZ02254.1"/>
    <property type="molecule type" value="Genomic_DNA"/>
</dbReference>
<dbReference type="Proteomes" id="UP000242180">
    <property type="component" value="Unassembled WGS sequence"/>
</dbReference>